<dbReference type="AlphaFoldDB" id="A0A0G4G6C7"/>
<gene>
    <name evidence="2" type="ORF">Vbra_22021</name>
</gene>
<dbReference type="EMBL" id="CDMY01000580">
    <property type="protein sequence ID" value="CEM24118.1"/>
    <property type="molecule type" value="Genomic_DNA"/>
</dbReference>
<accession>A0A0G4G6C7</accession>
<dbReference type="VEuPathDB" id="CryptoDB:Vbra_22021"/>
<protein>
    <submittedName>
        <fullName evidence="2">Uncharacterized protein</fullName>
    </submittedName>
</protein>
<name>A0A0G4G6C7_VITBC</name>
<evidence type="ECO:0000313" key="2">
    <source>
        <dbReference type="EMBL" id="CEM24118.1"/>
    </source>
</evidence>
<keyword evidence="3" id="KW-1185">Reference proteome</keyword>
<organism evidence="2 3">
    <name type="scientific">Vitrella brassicaformis (strain CCMP3155)</name>
    <dbReference type="NCBI Taxonomy" id="1169540"/>
    <lineage>
        <taxon>Eukaryota</taxon>
        <taxon>Sar</taxon>
        <taxon>Alveolata</taxon>
        <taxon>Colpodellida</taxon>
        <taxon>Vitrellaceae</taxon>
        <taxon>Vitrella</taxon>
    </lineage>
</organism>
<evidence type="ECO:0000256" key="1">
    <source>
        <dbReference type="SAM" id="MobiDB-lite"/>
    </source>
</evidence>
<dbReference type="InParanoid" id="A0A0G4G6C7"/>
<dbReference type="Proteomes" id="UP000041254">
    <property type="component" value="Unassembled WGS sequence"/>
</dbReference>
<reference evidence="2 3" key="1">
    <citation type="submission" date="2014-11" db="EMBL/GenBank/DDBJ databases">
        <authorList>
            <person name="Zhu J."/>
            <person name="Qi W."/>
            <person name="Song R."/>
        </authorList>
    </citation>
    <scope>NUCLEOTIDE SEQUENCE [LARGE SCALE GENOMIC DNA]</scope>
</reference>
<feature type="region of interest" description="Disordered" evidence="1">
    <location>
        <begin position="13"/>
        <end position="53"/>
    </location>
</feature>
<proteinExistence type="predicted"/>
<sequence length="101" mass="10853">MFVSWLQVRDTSGRWHPYAPPDGGAASARRPVGTLARGSGAEQTATDSVGRRALELTNESRLASGRPRLQWSQELATKAAHHLVAVASTTTTFTTTTTTCR</sequence>
<evidence type="ECO:0000313" key="3">
    <source>
        <dbReference type="Proteomes" id="UP000041254"/>
    </source>
</evidence>